<dbReference type="SUPFAM" id="SSF52172">
    <property type="entry name" value="CheY-like"/>
    <property type="match status" value="1"/>
</dbReference>
<evidence type="ECO:0000256" key="1">
    <source>
        <dbReference type="ARBA" id="ARBA00022553"/>
    </source>
</evidence>
<proteinExistence type="predicted"/>
<dbReference type="PRINTS" id="PR00038">
    <property type="entry name" value="HTHLUXR"/>
</dbReference>
<dbReference type="PROSITE" id="PS50043">
    <property type="entry name" value="HTH_LUXR_2"/>
    <property type="match status" value="1"/>
</dbReference>
<dbReference type="InterPro" id="IPR039420">
    <property type="entry name" value="WalR-like"/>
</dbReference>
<dbReference type="InterPro" id="IPR001789">
    <property type="entry name" value="Sig_transdc_resp-reg_receiver"/>
</dbReference>
<keyword evidence="2" id="KW-0238">DNA-binding</keyword>
<evidence type="ECO:0000259" key="4">
    <source>
        <dbReference type="PROSITE" id="PS50043"/>
    </source>
</evidence>
<evidence type="ECO:0000256" key="3">
    <source>
        <dbReference type="PROSITE-ProRule" id="PRU00169"/>
    </source>
</evidence>
<dbReference type="PANTHER" id="PTHR43214:SF39">
    <property type="entry name" value="TRANSCRIPTIONAL REGULATORY PROTEIN DEGU"/>
    <property type="match status" value="1"/>
</dbReference>
<sequence>MDHVIKIGIVEDNEYMREGWETFIEHEDDLSVIGSFGSCEEAFESTAINRVDLMIMDIGLPGMTGIEGVKYMREHHPDVNIIMATIHDDDDHIFDALKAGAVGYLMKKVTPDELVEAIRNAHEGGSPITPNIARKIISTFQQAADMEEELSEREIQILNQLSTGRSYAAIGKEIYLSVDGVRHHIRNIYQKLEVHSRSEAIAKGINKKIIRPND</sequence>
<keyword evidence="7" id="KW-1185">Reference proteome</keyword>
<dbReference type="RefSeq" id="WP_390300290.1">
    <property type="nucleotide sequence ID" value="NZ_JBHULI010000024.1"/>
</dbReference>
<dbReference type="SUPFAM" id="SSF46894">
    <property type="entry name" value="C-terminal effector domain of the bipartite response regulators"/>
    <property type="match status" value="1"/>
</dbReference>
<feature type="modified residue" description="4-aspartylphosphate" evidence="3">
    <location>
        <position position="57"/>
    </location>
</feature>
<name>A0ABW5JHA5_9BACT</name>
<dbReference type="InterPro" id="IPR016032">
    <property type="entry name" value="Sig_transdc_resp-reg_C-effctor"/>
</dbReference>
<dbReference type="InterPro" id="IPR000792">
    <property type="entry name" value="Tscrpt_reg_LuxR_C"/>
</dbReference>
<gene>
    <name evidence="6" type="ORF">ACFSVN_06675</name>
</gene>
<dbReference type="InterPro" id="IPR011006">
    <property type="entry name" value="CheY-like_superfamily"/>
</dbReference>
<protein>
    <submittedName>
        <fullName evidence="6">Response regulator</fullName>
    </submittedName>
</protein>
<dbReference type="Pfam" id="PF00196">
    <property type="entry name" value="GerE"/>
    <property type="match status" value="1"/>
</dbReference>
<dbReference type="CDD" id="cd17535">
    <property type="entry name" value="REC_NarL-like"/>
    <property type="match status" value="1"/>
</dbReference>
<dbReference type="PANTHER" id="PTHR43214">
    <property type="entry name" value="TWO-COMPONENT RESPONSE REGULATOR"/>
    <property type="match status" value="1"/>
</dbReference>
<feature type="domain" description="Response regulatory" evidence="5">
    <location>
        <begin position="6"/>
        <end position="122"/>
    </location>
</feature>
<organism evidence="6 7">
    <name type="scientific">Gracilimonas halophila</name>
    <dbReference type="NCBI Taxonomy" id="1834464"/>
    <lineage>
        <taxon>Bacteria</taxon>
        <taxon>Pseudomonadati</taxon>
        <taxon>Balneolota</taxon>
        <taxon>Balneolia</taxon>
        <taxon>Balneolales</taxon>
        <taxon>Balneolaceae</taxon>
        <taxon>Gracilimonas</taxon>
    </lineage>
</organism>
<dbReference type="Proteomes" id="UP001597460">
    <property type="component" value="Unassembled WGS sequence"/>
</dbReference>
<evidence type="ECO:0000256" key="2">
    <source>
        <dbReference type="ARBA" id="ARBA00023125"/>
    </source>
</evidence>
<dbReference type="Pfam" id="PF00072">
    <property type="entry name" value="Response_reg"/>
    <property type="match status" value="1"/>
</dbReference>
<dbReference type="CDD" id="cd06170">
    <property type="entry name" value="LuxR_C_like"/>
    <property type="match status" value="1"/>
</dbReference>
<comment type="caution">
    <text evidence="6">The sequence shown here is derived from an EMBL/GenBank/DDBJ whole genome shotgun (WGS) entry which is preliminary data.</text>
</comment>
<dbReference type="SMART" id="SM00448">
    <property type="entry name" value="REC"/>
    <property type="match status" value="1"/>
</dbReference>
<evidence type="ECO:0000259" key="5">
    <source>
        <dbReference type="PROSITE" id="PS50110"/>
    </source>
</evidence>
<dbReference type="EMBL" id="JBHULI010000024">
    <property type="protein sequence ID" value="MFD2532124.1"/>
    <property type="molecule type" value="Genomic_DNA"/>
</dbReference>
<dbReference type="PROSITE" id="PS50110">
    <property type="entry name" value="RESPONSE_REGULATORY"/>
    <property type="match status" value="1"/>
</dbReference>
<accession>A0ABW5JHA5</accession>
<evidence type="ECO:0000313" key="6">
    <source>
        <dbReference type="EMBL" id="MFD2532124.1"/>
    </source>
</evidence>
<keyword evidence="1 3" id="KW-0597">Phosphoprotein</keyword>
<dbReference type="SMART" id="SM00421">
    <property type="entry name" value="HTH_LUXR"/>
    <property type="match status" value="1"/>
</dbReference>
<dbReference type="InterPro" id="IPR058245">
    <property type="entry name" value="NreC/VraR/RcsB-like_REC"/>
</dbReference>
<feature type="domain" description="HTH luxR-type" evidence="4">
    <location>
        <begin position="143"/>
        <end position="208"/>
    </location>
</feature>
<dbReference type="Gene3D" id="3.40.50.2300">
    <property type="match status" value="1"/>
</dbReference>
<evidence type="ECO:0000313" key="7">
    <source>
        <dbReference type="Proteomes" id="UP001597460"/>
    </source>
</evidence>
<reference evidence="7" key="1">
    <citation type="journal article" date="2019" name="Int. J. Syst. Evol. Microbiol.">
        <title>The Global Catalogue of Microorganisms (GCM) 10K type strain sequencing project: providing services to taxonomists for standard genome sequencing and annotation.</title>
        <authorList>
            <consortium name="The Broad Institute Genomics Platform"/>
            <consortium name="The Broad Institute Genome Sequencing Center for Infectious Disease"/>
            <person name="Wu L."/>
            <person name="Ma J."/>
        </authorList>
    </citation>
    <scope>NUCLEOTIDE SEQUENCE [LARGE SCALE GENOMIC DNA]</scope>
    <source>
        <strain evidence="7">KCTC 52042</strain>
    </source>
</reference>